<dbReference type="EMBL" id="CADCUI010000064">
    <property type="protein sequence ID" value="CAA9360292.1"/>
    <property type="molecule type" value="Genomic_DNA"/>
</dbReference>
<evidence type="ECO:0000313" key="2">
    <source>
        <dbReference type="EMBL" id="CAA9360292.1"/>
    </source>
</evidence>
<feature type="transmembrane region" description="Helical" evidence="1">
    <location>
        <begin position="81"/>
        <end position="100"/>
    </location>
</feature>
<evidence type="ECO:0000256" key="1">
    <source>
        <dbReference type="SAM" id="Phobius"/>
    </source>
</evidence>
<feature type="transmembrane region" description="Helical" evidence="1">
    <location>
        <begin position="50"/>
        <end position="69"/>
    </location>
</feature>
<evidence type="ECO:0008006" key="3">
    <source>
        <dbReference type="Google" id="ProtNLM"/>
    </source>
</evidence>
<gene>
    <name evidence="2" type="ORF">AVDCRST_MAG34-2410</name>
</gene>
<proteinExistence type="predicted"/>
<dbReference type="AlphaFoldDB" id="A0A6J4MKU7"/>
<sequence>MQAAALAGTATLPLVLIVSMVSDVTGSGGLNPGSSDAQLIRVFVEYRDQQLVASSLYAAAAAATLLFLGPLWARLRTGSEWLAVVAVAGGVAAGFLWLLASAWSMTAVVAADYEDAGAARFLMVSGWEIARLSVAPHLVMVGAATVTGFRHGAFGRWFNVTGLGFTLLLAVGLVPFAPAGMMGMLATLWVFLASLVLAFGSPPETRPDAR</sequence>
<feature type="transmembrane region" description="Helical" evidence="1">
    <location>
        <begin position="182"/>
        <end position="200"/>
    </location>
</feature>
<keyword evidence="1" id="KW-0472">Membrane</keyword>
<keyword evidence="1" id="KW-0812">Transmembrane</keyword>
<name>A0A6J4MKU7_9ACTN</name>
<feature type="transmembrane region" description="Helical" evidence="1">
    <location>
        <begin position="156"/>
        <end position="176"/>
    </location>
</feature>
<protein>
    <recommendedName>
        <fullName evidence="3">DUF4386 family protein</fullName>
    </recommendedName>
</protein>
<accession>A0A6J4MKU7</accession>
<organism evidence="2">
    <name type="scientific">uncultured Nocardioidaceae bacterium</name>
    <dbReference type="NCBI Taxonomy" id="253824"/>
    <lineage>
        <taxon>Bacteria</taxon>
        <taxon>Bacillati</taxon>
        <taxon>Actinomycetota</taxon>
        <taxon>Actinomycetes</taxon>
        <taxon>Propionibacteriales</taxon>
        <taxon>Nocardioidaceae</taxon>
        <taxon>environmental samples</taxon>
    </lineage>
</organism>
<keyword evidence="1" id="KW-1133">Transmembrane helix</keyword>
<reference evidence="2" key="1">
    <citation type="submission" date="2020-02" db="EMBL/GenBank/DDBJ databases">
        <authorList>
            <person name="Meier V. D."/>
        </authorList>
    </citation>
    <scope>NUCLEOTIDE SEQUENCE</scope>
    <source>
        <strain evidence="2">AVDCRST_MAG34</strain>
    </source>
</reference>